<feature type="compositionally biased region" description="Basic and acidic residues" evidence="1">
    <location>
        <begin position="71"/>
        <end position="80"/>
    </location>
</feature>
<sequence>MKILAALMVMLLLCLIGLVGWQDPWSVALNDKAWFWIAGPLALVSGALLFFGCGQLRREWRVNKAMLPPRHSPDPVREPRTGSGARSGEKD</sequence>
<evidence type="ECO:0000313" key="3">
    <source>
        <dbReference type="EMBL" id="GAA5191742.1"/>
    </source>
</evidence>
<keyword evidence="4" id="KW-1185">Reference proteome</keyword>
<protein>
    <submittedName>
        <fullName evidence="3">Uncharacterized protein</fullName>
    </submittedName>
</protein>
<evidence type="ECO:0000313" key="4">
    <source>
        <dbReference type="Proteomes" id="UP001501600"/>
    </source>
</evidence>
<feature type="transmembrane region" description="Helical" evidence="2">
    <location>
        <begin position="33"/>
        <end position="54"/>
    </location>
</feature>
<name>A0ABP9S5T4_9GAMM</name>
<keyword evidence="2" id="KW-0812">Transmembrane</keyword>
<accession>A0ABP9S5T4</accession>
<proteinExistence type="predicted"/>
<keyword evidence="2" id="KW-0472">Membrane</keyword>
<dbReference type="EMBL" id="BAABLF010000012">
    <property type="protein sequence ID" value="GAA5191742.1"/>
    <property type="molecule type" value="Genomic_DNA"/>
</dbReference>
<gene>
    <name evidence="3" type="ORF">GCM10025772_19300</name>
</gene>
<evidence type="ECO:0000256" key="2">
    <source>
        <dbReference type="SAM" id="Phobius"/>
    </source>
</evidence>
<reference evidence="4" key="1">
    <citation type="journal article" date="2019" name="Int. J. Syst. Evol. Microbiol.">
        <title>The Global Catalogue of Microorganisms (GCM) 10K type strain sequencing project: providing services to taxonomists for standard genome sequencing and annotation.</title>
        <authorList>
            <consortium name="The Broad Institute Genomics Platform"/>
            <consortium name="The Broad Institute Genome Sequencing Center for Infectious Disease"/>
            <person name="Wu L."/>
            <person name="Ma J."/>
        </authorList>
    </citation>
    <scope>NUCLEOTIDE SEQUENCE [LARGE SCALE GENOMIC DNA]</scope>
    <source>
        <strain evidence="4">JCM 18720</strain>
    </source>
</reference>
<comment type="caution">
    <text evidence="3">The sequence shown here is derived from an EMBL/GenBank/DDBJ whole genome shotgun (WGS) entry which is preliminary data.</text>
</comment>
<organism evidence="3 4">
    <name type="scientific">Ferrimonas gelatinilytica</name>
    <dbReference type="NCBI Taxonomy" id="1255257"/>
    <lineage>
        <taxon>Bacteria</taxon>
        <taxon>Pseudomonadati</taxon>
        <taxon>Pseudomonadota</taxon>
        <taxon>Gammaproteobacteria</taxon>
        <taxon>Alteromonadales</taxon>
        <taxon>Ferrimonadaceae</taxon>
        <taxon>Ferrimonas</taxon>
    </lineage>
</organism>
<evidence type="ECO:0000256" key="1">
    <source>
        <dbReference type="SAM" id="MobiDB-lite"/>
    </source>
</evidence>
<dbReference type="Proteomes" id="UP001501600">
    <property type="component" value="Unassembled WGS sequence"/>
</dbReference>
<keyword evidence="2" id="KW-1133">Transmembrane helix</keyword>
<feature type="region of interest" description="Disordered" evidence="1">
    <location>
        <begin position="66"/>
        <end position="91"/>
    </location>
</feature>